<dbReference type="GO" id="GO:0005737">
    <property type="term" value="C:cytoplasm"/>
    <property type="evidence" value="ECO:0007669"/>
    <property type="project" value="TreeGrafter"/>
</dbReference>
<evidence type="ECO:0000256" key="1">
    <source>
        <dbReference type="ARBA" id="ARBA00015518"/>
    </source>
</evidence>
<organism evidence="4 5">
    <name type="scientific">Agrilus planipennis</name>
    <name type="common">Emerald ash borer</name>
    <name type="synonym">Agrilus marcopoli</name>
    <dbReference type="NCBI Taxonomy" id="224129"/>
    <lineage>
        <taxon>Eukaryota</taxon>
        <taxon>Metazoa</taxon>
        <taxon>Ecdysozoa</taxon>
        <taxon>Arthropoda</taxon>
        <taxon>Hexapoda</taxon>
        <taxon>Insecta</taxon>
        <taxon>Pterygota</taxon>
        <taxon>Neoptera</taxon>
        <taxon>Endopterygota</taxon>
        <taxon>Coleoptera</taxon>
        <taxon>Polyphaga</taxon>
        <taxon>Elateriformia</taxon>
        <taxon>Buprestoidea</taxon>
        <taxon>Buprestidae</taxon>
        <taxon>Agrilinae</taxon>
        <taxon>Agrilus</taxon>
    </lineage>
</organism>
<dbReference type="KEGG" id="apln:108734237"/>
<evidence type="ECO:0000313" key="5">
    <source>
        <dbReference type="RefSeq" id="XP_018321206.1"/>
    </source>
</evidence>
<feature type="compositionally biased region" description="Basic and acidic residues" evidence="3">
    <location>
        <begin position="309"/>
        <end position="318"/>
    </location>
</feature>
<sequence length="476" mass="55037">MSESNQQPAEENANVKIEAIVPDDTKKTIRKKVWEYMENNNIAIFPRPVYFRIPNFKGREEAAKKLLELEIFQNSKFIEVNPDKPQEPARILVLEQGKALYVPVPRLKEGLLKHITVPENASKPQIRSAVSRRGLDEKGKLINIDDKINLDLLVVGSVAVSKLGQRIGKGRGYADLEYAILKEMKAVDDSTVIVTLVHDCQVFEEIPSNLFQPFDVPVDYIITPTQIIEVKTSLSRPPGIIWNLLSKRRLNVMPVLKLLKEKVEKEGVDTTLKEVDTDVEEFKDLPNSYFRRRRSRLRPKRRSVSQADGENKENERKSRPQKHRFFKRTKVFRSNDRQERQINGEVKHENEQQSHSNNNNKNFRVKHFRNKPKPPIDFSLMVTNIEKTVRIRELKNALMESGIKPNDITWRGGKGFCYLHYAKMNGKKNDSIEPRQIDNVIETLKNLKIKPDCDSQLEVTIMDRISRIETTDVTAV</sequence>
<dbReference type="GeneID" id="108734237"/>
<dbReference type="PANTHER" id="PTHR13017:SF0">
    <property type="entry name" value="METHENYLTETRAHYDROFOLATE SYNTHASE DOMAIN-CONTAINING PROTEIN"/>
    <property type="match status" value="1"/>
</dbReference>
<dbReference type="AlphaFoldDB" id="A0A1W4WB42"/>
<keyword evidence="4" id="KW-1185">Reference proteome</keyword>
<dbReference type="GO" id="GO:0003723">
    <property type="term" value="F:RNA binding"/>
    <property type="evidence" value="ECO:0007669"/>
    <property type="project" value="UniProtKB-KW"/>
</dbReference>
<evidence type="ECO:0000256" key="3">
    <source>
        <dbReference type="SAM" id="MobiDB-lite"/>
    </source>
</evidence>
<dbReference type="PANTHER" id="PTHR13017">
    <property type="entry name" value="5-FORMYLTETRAHYDROFOLATE CYCLO-LIGASE-RELATED"/>
    <property type="match status" value="1"/>
</dbReference>
<evidence type="ECO:0000313" key="4">
    <source>
        <dbReference type="Proteomes" id="UP000192223"/>
    </source>
</evidence>
<feature type="compositionally biased region" description="Low complexity" evidence="3">
    <location>
        <begin position="353"/>
        <end position="362"/>
    </location>
</feature>
<feature type="region of interest" description="Disordered" evidence="3">
    <location>
        <begin position="293"/>
        <end position="365"/>
    </location>
</feature>
<dbReference type="SUPFAM" id="SSF100950">
    <property type="entry name" value="NagB/RpiA/CoA transferase-like"/>
    <property type="match status" value="1"/>
</dbReference>
<keyword evidence="2" id="KW-0694">RNA-binding</keyword>
<proteinExistence type="predicted"/>
<dbReference type="OrthoDB" id="433414at2759"/>
<dbReference type="STRING" id="224129.A0A1W4WB42"/>
<feature type="compositionally biased region" description="Basic residues" evidence="3">
    <location>
        <begin position="319"/>
        <end position="331"/>
    </location>
</feature>
<dbReference type="Proteomes" id="UP000192223">
    <property type="component" value="Unplaced"/>
</dbReference>
<gene>
    <name evidence="5" type="primary">LOC108734237</name>
</gene>
<dbReference type="Pfam" id="PF01812">
    <property type="entry name" value="5-FTHF_cyc-lig"/>
    <property type="match status" value="1"/>
</dbReference>
<feature type="compositionally biased region" description="Basic and acidic residues" evidence="3">
    <location>
        <begin position="333"/>
        <end position="352"/>
    </location>
</feature>
<dbReference type="InParanoid" id="A0A1W4WB42"/>
<dbReference type="RefSeq" id="XP_018321206.1">
    <property type="nucleotide sequence ID" value="XM_018465704.2"/>
</dbReference>
<dbReference type="InterPro" id="IPR002698">
    <property type="entry name" value="FTHF_cligase"/>
</dbReference>
<dbReference type="Gene3D" id="3.40.50.10420">
    <property type="entry name" value="NagB/RpiA/CoA transferase-like"/>
    <property type="match status" value="1"/>
</dbReference>
<dbReference type="FunFam" id="3.40.50.10420:FF:000001">
    <property type="entry name" value="Methenyltetrahydrofolate synthase domain-containing protein"/>
    <property type="match status" value="1"/>
</dbReference>
<evidence type="ECO:0000256" key="2">
    <source>
        <dbReference type="ARBA" id="ARBA00022884"/>
    </source>
</evidence>
<protein>
    <recommendedName>
        <fullName evidence="1">Methenyltetrahydrofolate synthase domain-containing protein</fullName>
    </recommendedName>
</protein>
<dbReference type="InterPro" id="IPR037171">
    <property type="entry name" value="NagB/RpiA_transferase-like"/>
</dbReference>
<name>A0A1W4WB42_AGRPL</name>
<dbReference type="FunCoup" id="A0A1W4WB42">
    <property type="interactions" value="1414"/>
</dbReference>
<dbReference type="InterPro" id="IPR024185">
    <property type="entry name" value="FTHF_cligase-like_sf"/>
</dbReference>
<reference evidence="5" key="1">
    <citation type="submission" date="2025-08" db="UniProtKB">
        <authorList>
            <consortium name="RefSeq"/>
        </authorList>
    </citation>
    <scope>IDENTIFICATION</scope>
    <source>
        <tissue evidence="5">Entire body</tissue>
    </source>
</reference>
<feature type="compositionally biased region" description="Basic residues" evidence="3">
    <location>
        <begin position="293"/>
        <end position="303"/>
    </location>
</feature>
<accession>A0A1W4WB42</accession>